<dbReference type="Proteomes" id="UP000051562">
    <property type="component" value="Unassembled WGS sequence"/>
</dbReference>
<evidence type="ECO:0000313" key="3">
    <source>
        <dbReference type="Proteomes" id="UP000051562"/>
    </source>
</evidence>
<proteinExistence type="predicted"/>
<keyword evidence="1" id="KW-1133">Transmembrane helix</keyword>
<sequence>MVVLMHTMSLRLEAQQVECREVSAQLAIEAGKLRELSEGIQQKQSLKAQFRAWWPFLLGALSCGFLAGALSALLLMPRPPALSPDQQTMARALQLMSSSSAPAIQALIDTGDIKAIADCSMPGWIRMEKSCLAFTRPGPDGAQVASGWRIRH</sequence>
<keyword evidence="3" id="KW-1185">Reference proteome</keyword>
<keyword evidence="1" id="KW-0812">Transmembrane</keyword>
<dbReference type="EMBL" id="LMAR01000023">
    <property type="protein sequence ID" value="KQK31360.1"/>
    <property type="molecule type" value="Genomic_DNA"/>
</dbReference>
<accession>A0A0Q3I8L7</accession>
<organism evidence="2 3">
    <name type="scientific">Bosea thiooxidans</name>
    <dbReference type="NCBI Taxonomy" id="53254"/>
    <lineage>
        <taxon>Bacteria</taxon>
        <taxon>Pseudomonadati</taxon>
        <taxon>Pseudomonadota</taxon>
        <taxon>Alphaproteobacteria</taxon>
        <taxon>Hyphomicrobiales</taxon>
        <taxon>Boseaceae</taxon>
        <taxon>Bosea</taxon>
    </lineage>
</organism>
<name>A0A0Q3I8L7_9HYPH</name>
<feature type="transmembrane region" description="Helical" evidence="1">
    <location>
        <begin position="52"/>
        <end position="76"/>
    </location>
</feature>
<reference evidence="2 3" key="1">
    <citation type="submission" date="2015-10" db="EMBL/GenBank/DDBJ databases">
        <title>Draft genome of Bosea thiooxidans.</title>
        <authorList>
            <person name="Wang X."/>
        </authorList>
    </citation>
    <scope>NUCLEOTIDE SEQUENCE [LARGE SCALE GENOMIC DNA]</scope>
    <source>
        <strain evidence="2 3">CGMCC 9174</strain>
    </source>
</reference>
<gene>
    <name evidence="2" type="ORF">ARD30_02835</name>
</gene>
<dbReference type="AlphaFoldDB" id="A0A0Q3I8L7"/>
<evidence type="ECO:0000313" key="2">
    <source>
        <dbReference type="EMBL" id="KQK31360.1"/>
    </source>
</evidence>
<evidence type="ECO:0000256" key="1">
    <source>
        <dbReference type="SAM" id="Phobius"/>
    </source>
</evidence>
<keyword evidence="1" id="KW-0472">Membrane</keyword>
<protein>
    <submittedName>
        <fullName evidence="2">Uncharacterized protein</fullName>
    </submittedName>
</protein>
<comment type="caution">
    <text evidence="2">The sequence shown here is derived from an EMBL/GenBank/DDBJ whole genome shotgun (WGS) entry which is preliminary data.</text>
</comment>